<dbReference type="RefSeq" id="WP_120954289.1">
    <property type="nucleotide sequence ID" value="NZ_RBIR01000005.1"/>
</dbReference>
<dbReference type="EMBL" id="RBIR01000005">
    <property type="protein sequence ID" value="RKR18877.1"/>
    <property type="molecule type" value="Genomic_DNA"/>
</dbReference>
<accession>A0A495ES53</accession>
<comment type="caution">
    <text evidence="1">The sequence shown here is derived from an EMBL/GenBank/DDBJ whole genome shotgun (WGS) entry which is preliminary data.</text>
</comment>
<name>A0A495ES53_9MICC</name>
<dbReference type="Proteomes" id="UP000276055">
    <property type="component" value="Unassembled WGS sequence"/>
</dbReference>
<evidence type="ECO:0000313" key="1">
    <source>
        <dbReference type="EMBL" id="RKR18877.1"/>
    </source>
</evidence>
<sequence length="81" mass="8776">MTLQKNRPSGRSALWDDVEIGDAVHLRRGGRVELEGRVDNRTGDGAVVWVVSEGGRRQMFHVADGFELSVADPEGAGRADS</sequence>
<reference evidence="1 2" key="1">
    <citation type="submission" date="2018-10" db="EMBL/GenBank/DDBJ databases">
        <title>Genomic Encyclopedia of Type Strains, Phase IV (KMG-IV): sequencing the most valuable type-strain genomes for metagenomic binning, comparative biology and taxonomic classification.</title>
        <authorList>
            <person name="Goeker M."/>
        </authorList>
    </citation>
    <scope>NUCLEOTIDE SEQUENCE [LARGE SCALE GENOMIC DNA]</scope>
    <source>
        <strain evidence="1 2">DSM 25586</strain>
    </source>
</reference>
<gene>
    <name evidence="1" type="ORF">C8D78_2618</name>
</gene>
<organism evidence="1 2">
    <name type="scientific">Arthrobacter oryzae</name>
    <dbReference type="NCBI Taxonomy" id="409290"/>
    <lineage>
        <taxon>Bacteria</taxon>
        <taxon>Bacillati</taxon>
        <taxon>Actinomycetota</taxon>
        <taxon>Actinomycetes</taxon>
        <taxon>Micrococcales</taxon>
        <taxon>Micrococcaceae</taxon>
        <taxon>Arthrobacter</taxon>
    </lineage>
</organism>
<evidence type="ECO:0008006" key="3">
    <source>
        <dbReference type="Google" id="ProtNLM"/>
    </source>
</evidence>
<proteinExistence type="predicted"/>
<protein>
    <recommendedName>
        <fullName evidence="3">DUF1918 domain-containing protein</fullName>
    </recommendedName>
</protein>
<dbReference type="AlphaFoldDB" id="A0A495ES53"/>
<evidence type="ECO:0000313" key="2">
    <source>
        <dbReference type="Proteomes" id="UP000276055"/>
    </source>
</evidence>
<dbReference type="OrthoDB" id="4950114at2"/>